<evidence type="ECO:0000256" key="1">
    <source>
        <dbReference type="SAM" id="MobiDB-lite"/>
    </source>
</evidence>
<dbReference type="Proteomes" id="UP000011715">
    <property type="component" value="Unassembled WGS sequence"/>
</dbReference>
<name>A0A0C4E9D5_MAGP6</name>
<dbReference type="EnsemblFungi" id="MAPG_09216T0">
    <property type="protein sequence ID" value="MAPG_09216T0"/>
    <property type="gene ID" value="MAPG_09216"/>
</dbReference>
<reference evidence="4" key="5">
    <citation type="submission" date="2015-06" db="UniProtKB">
        <authorList>
            <consortium name="EnsemblFungi"/>
        </authorList>
    </citation>
    <scope>IDENTIFICATION</scope>
    <source>
        <strain evidence="4">ATCC 64411</strain>
    </source>
</reference>
<feature type="region of interest" description="Disordered" evidence="1">
    <location>
        <begin position="21"/>
        <end position="88"/>
    </location>
</feature>
<dbReference type="EMBL" id="GL876974">
    <property type="protein sequence ID" value="KLU90252.1"/>
    <property type="molecule type" value="Genomic_DNA"/>
</dbReference>
<accession>A0A0C4E9D5</accession>
<keyword evidence="2" id="KW-0812">Transmembrane</keyword>
<evidence type="ECO:0000313" key="4">
    <source>
        <dbReference type="EnsemblFungi" id="MAPG_09216T0"/>
    </source>
</evidence>
<dbReference type="AlphaFoldDB" id="A0A0C4E9D5"/>
<keyword evidence="2" id="KW-0472">Membrane</keyword>
<gene>
    <name evidence="3" type="ORF">MAPG_09216</name>
</gene>
<reference evidence="4" key="4">
    <citation type="journal article" date="2015" name="G3 (Bethesda)">
        <title>Genome sequences of three phytopathogenic species of the Magnaporthaceae family of fungi.</title>
        <authorList>
            <person name="Okagaki L.H."/>
            <person name="Nunes C.C."/>
            <person name="Sailsbery J."/>
            <person name="Clay B."/>
            <person name="Brown D."/>
            <person name="John T."/>
            <person name="Oh Y."/>
            <person name="Young N."/>
            <person name="Fitzgerald M."/>
            <person name="Haas B.J."/>
            <person name="Zeng Q."/>
            <person name="Young S."/>
            <person name="Adiconis X."/>
            <person name="Fan L."/>
            <person name="Levin J.Z."/>
            <person name="Mitchell T.K."/>
            <person name="Okubara P.A."/>
            <person name="Farman M.L."/>
            <person name="Kohn L.M."/>
            <person name="Birren B."/>
            <person name="Ma L.-J."/>
            <person name="Dean R.A."/>
        </authorList>
    </citation>
    <scope>NUCLEOTIDE SEQUENCE</scope>
    <source>
        <strain evidence="4">ATCC 64411 / 73-15</strain>
    </source>
</reference>
<reference evidence="3" key="1">
    <citation type="submission" date="2010-05" db="EMBL/GenBank/DDBJ databases">
        <title>The Genome Sequence of Magnaporthe poae strain ATCC 64411.</title>
        <authorList>
            <consortium name="The Broad Institute Genome Sequencing Platform"/>
            <consortium name="Broad Institute Genome Sequencing Center for Infectious Disease"/>
            <person name="Ma L.-J."/>
            <person name="Dead R."/>
            <person name="Young S."/>
            <person name="Zeng Q."/>
            <person name="Koehrsen M."/>
            <person name="Alvarado L."/>
            <person name="Berlin A."/>
            <person name="Chapman S.B."/>
            <person name="Chen Z."/>
            <person name="Freedman E."/>
            <person name="Gellesch M."/>
            <person name="Goldberg J."/>
            <person name="Griggs A."/>
            <person name="Gujja S."/>
            <person name="Heilman E.R."/>
            <person name="Heiman D."/>
            <person name="Hepburn T."/>
            <person name="Howarth C."/>
            <person name="Jen D."/>
            <person name="Larson L."/>
            <person name="Mehta T."/>
            <person name="Neiman D."/>
            <person name="Pearson M."/>
            <person name="Roberts A."/>
            <person name="Saif S."/>
            <person name="Shea T."/>
            <person name="Shenoy N."/>
            <person name="Sisk P."/>
            <person name="Stolte C."/>
            <person name="Sykes S."/>
            <person name="Walk T."/>
            <person name="White J."/>
            <person name="Yandava C."/>
            <person name="Haas B."/>
            <person name="Nusbaum C."/>
            <person name="Birren B."/>
        </authorList>
    </citation>
    <scope>NUCLEOTIDE SEQUENCE</scope>
    <source>
        <strain evidence="3">ATCC 64411</strain>
    </source>
</reference>
<dbReference type="VEuPathDB" id="FungiDB:MAPG_09216"/>
<reference evidence="3" key="3">
    <citation type="submission" date="2011-03" db="EMBL/GenBank/DDBJ databases">
        <title>Annotation of Magnaporthe poae ATCC 64411.</title>
        <authorList>
            <person name="Ma L.-J."/>
            <person name="Dead R."/>
            <person name="Young S.K."/>
            <person name="Zeng Q."/>
            <person name="Gargeya S."/>
            <person name="Fitzgerald M."/>
            <person name="Haas B."/>
            <person name="Abouelleil A."/>
            <person name="Alvarado L."/>
            <person name="Arachchi H.M."/>
            <person name="Berlin A."/>
            <person name="Brown A."/>
            <person name="Chapman S.B."/>
            <person name="Chen Z."/>
            <person name="Dunbar C."/>
            <person name="Freedman E."/>
            <person name="Gearin G."/>
            <person name="Gellesch M."/>
            <person name="Goldberg J."/>
            <person name="Griggs A."/>
            <person name="Gujja S."/>
            <person name="Heiman D."/>
            <person name="Howarth C."/>
            <person name="Larson L."/>
            <person name="Lui A."/>
            <person name="MacDonald P.J.P."/>
            <person name="Mehta T."/>
            <person name="Montmayeur A."/>
            <person name="Murphy C."/>
            <person name="Neiman D."/>
            <person name="Pearson M."/>
            <person name="Priest M."/>
            <person name="Roberts A."/>
            <person name="Saif S."/>
            <person name="Shea T."/>
            <person name="Shenoy N."/>
            <person name="Sisk P."/>
            <person name="Stolte C."/>
            <person name="Sykes S."/>
            <person name="Yandava C."/>
            <person name="Wortman J."/>
            <person name="Nusbaum C."/>
            <person name="Birren B."/>
        </authorList>
    </citation>
    <scope>NUCLEOTIDE SEQUENCE</scope>
    <source>
        <strain evidence="3">ATCC 64411</strain>
    </source>
</reference>
<dbReference type="OrthoDB" id="5239250at2759"/>
<feature type="compositionally biased region" description="Basic and acidic residues" evidence="1">
    <location>
        <begin position="51"/>
        <end position="67"/>
    </location>
</feature>
<feature type="compositionally biased region" description="Pro residues" evidence="1">
    <location>
        <begin position="78"/>
        <end position="88"/>
    </location>
</feature>
<evidence type="ECO:0000256" key="2">
    <source>
        <dbReference type="SAM" id="Phobius"/>
    </source>
</evidence>
<feature type="transmembrane region" description="Helical" evidence="2">
    <location>
        <begin position="143"/>
        <end position="165"/>
    </location>
</feature>
<reference evidence="5" key="2">
    <citation type="submission" date="2010-05" db="EMBL/GenBank/DDBJ databases">
        <title>The genome sequence of Magnaporthe poae strain ATCC 64411.</title>
        <authorList>
            <person name="Ma L.-J."/>
            <person name="Dead R."/>
            <person name="Young S."/>
            <person name="Zeng Q."/>
            <person name="Koehrsen M."/>
            <person name="Alvarado L."/>
            <person name="Berlin A."/>
            <person name="Chapman S.B."/>
            <person name="Chen Z."/>
            <person name="Freedman E."/>
            <person name="Gellesch M."/>
            <person name="Goldberg J."/>
            <person name="Griggs A."/>
            <person name="Gujja S."/>
            <person name="Heilman E.R."/>
            <person name="Heiman D."/>
            <person name="Hepburn T."/>
            <person name="Howarth C."/>
            <person name="Jen D."/>
            <person name="Larson L."/>
            <person name="Mehta T."/>
            <person name="Neiman D."/>
            <person name="Pearson M."/>
            <person name="Roberts A."/>
            <person name="Saif S."/>
            <person name="Shea T."/>
            <person name="Shenoy N."/>
            <person name="Sisk P."/>
            <person name="Stolte C."/>
            <person name="Sykes S."/>
            <person name="Walk T."/>
            <person name="White J."/>
            <person name="Yandava C."/>
            <person name="Haas B."/>
            <person name="Nusbaum C."/>
            <person name="Birren B."/>
        </authorList>
    </citation>
    <scope>NUCLEOTIDE SEQUENCE [LARGE SCALE GENOMIC DNA]</scope>
    <source>
        <strain evidence="5">ATCC 64411 / 73-15</strain>
    </source>
</reference>
<organism evidence="4 5">
    <name type="scientific">Magnaporthiopsis poae (strain ATCC 64411 / 73-15)</name>
    <name type="common">Kentucky bluegrass fungus</name>
    <name type="synonym">Magnaporthe poae</name>
    <dbReference type="NCBI Taxonomy" id="644358"/>
    <lineage>
        <taxon>Eukaryota</taxon>
        <taxon>Fungi</taxon>
        <taxon>Dikarya</taxon>
        <taxon>Ascomycota</taxon>
        <taxon>Pezizomycotina</taxon>
        <taxon>Sordariomycetes</taxon>
        <taxon>Sordariomycetidae</taxon>
        <taxon>Magnaporthales</taxon>
        <taxon>Magnaporthaceae</taxon>
        <taxon>Magnaporthiopsis</taxon>
    </lineage>
</organism>
<protein>
    <submittedName>
        <fullName evidence="3 4">Uncharacterized protein</fullName>
    </submittedName>
</protein>
<dbReference type="EMBL" id="ADBL01002254">
    <property type="status" value="NOT_ANNOTATED_CDS"/>
    <property type="molecule type" value="Genomic_DNA"/>
</dbReference>
<keyword evidence="5" id="KW-1185">Reference proteome</keyword>
<evidence type="ECO:0000313" key="3">
    <source>
        <dbReference type="EMBL" id="KLU90252.1"/>
    </source>
</evidence>
<proteinExistence type="predicted"/>
<evidence type="ECO:0000313" key="5">
    <source>
        <dbReference type="Proteomes" id="UP000011715"/>
    </source>
</evidence>
<sequence>MALLLPERGIVLSLLDLVSQRAPAQNQGEESRPLGAARNATLARNGNGPTPRRERQPLPTPRQDRGSPRRPSRRQTPSPLPLLRPPSAPPTHIPFAFGALVQTIPSTATSAAMAAAAEATQSSPPLGPMLPGPTASVSGGENYIGAIVGSIAAFLFIVMLAWCCLLRPRRRRGRRGAREVEVVYRAESRTTTRGY</sequence>
<keyword evidence="2" id="KW-1133">Transmembrane helix</keyword>